<organism evidence="2 3">
    <name type="scientific">Halomarina oriensis</name>
    <dbReference type="NCBI Taxonomy" id="671145"/>
    <lineage>
        <taxon>Archaea</taxon>
        <taxon>Methanobacteriati</taxon>
        <taxon>Methanobacteriota</taxon>
        <taxon>Stenosarchaea group</taxon>
        <taxon>Halobacteria</taxon>
        <taxon>Halobacteriales</taxon>
        <taxon>Natronomonadaceae</taxon>
        <taxon>Halomarina</taxon>
    </lineage>
</organism>
<accession>A0A6B0GS19</accession>
<evidence type="ECO:0000256" key="1">
    <source>
        <dbReference type="SAM" id="MobiDB-lite"/>
    </source>
</evidence>
<keyword evidence="3" id="KW-1185">Reference proteome</keyword>
<gene>
    <name evidence="2" type="ORF">GQS65_21105</name>
</gene>
<feature type="region of interest" description="Disordered" evidence="1">
    <location>
        <begin position="1"/>
        <end position="29"/>
    </location>
</feature>
<sequence>MTNTSTRDSLRFSETVPPGETSTLSVEMEDPATIDRVRVRLYPGTQLALQIRPVVRINDEDEILIPRLFGRNYITGDGDTWNLETSEPVEQGDVVAVEVTNTDSQYAYDYSVDMTLDRAGGSGRSLVGMLAGVFN</sequence>
<dbReference type="Proteomes" id="UP000451471">
    <property type="component" value="Unassembled WGS sequence"/>
</dbReference>
<proteinExistence type="predicted"/>
<evidence type="ECO:0000313" key="2">
    <source>
        <dbReference type="EMBL" id="MWG36951.1"/>
    </source>
</evidence>
<name>A0A6B0GS19_9EURY</name>
<evidence type="ECO:0000313" key="3">
    <source>
        <dbReference type="Proteomes" id="UP000451471"/>
    </source>
</evidence>
<dbReference type="OrthoDB" id="285208at2157"/>
<reference evidence="2 3" key="1">
    <citation type="submission" date="2019-12" db="EMBL/GenBank/DDBJ databases">
        <title>Halocatena pleomorpha gen. nov. sp. nov., an extremely halophilic archaeon of family Halobacteriaceae isolated from saltpan soil.</title>
        <authorList>
            <person name="Pal Y."/>
            <person name="Verma A."/>
            <person name="Krishnamurthi S."/>
            <person name="Kumar P."/>
        </authorList>
    </citation>
    <scope>NUCLEOTIDE SEQUENCE [LARGE SCALE GENOMIC DNA]</scope>
    <source>
        <strain evidence="2 3">JCM 16495</strain>
    </source>
</reference>
<dbReference type="RefSeq" id="WP_158206597.1">
    <property type="nucleotide sequence ID" value="NZ_WSZK01000047.1"/>
</dbReference>
<dbReference type="AlphaFoldDB" id="A0A6B0GS19"/>
<protein>
    <submittedName>
        <fullName evidence="2">Uncharacterized protein</fullName>
    </submittedName>
</protein>
<dbReference type="EMBL" id="WSZK01000047">
    <property type="protein sequence ID" value="MWG36951.1"/>
    <property type="molecule type" value="Genomic_DNA"/>
</dbReference>
<comment type="caution">
    <text evidence="2">The sequence shown here is derived from an EMBL/GenBank/DDBJ whole genome shotgun (WGS) entry which is preliminary data.</text>
</comment>